<dbReference type="GO" id="GO:0004674">
    <property type="term" value="F:protein serine/threonine kinase activity"/>
    <property type="evidence" value="ECO:0007669"/>
    <property type="project" value="UniProtKB-KW"/>
</dbReference>
<dbReference type="AlphaFoldDB" id="A0A178F2V1"/>
<dbReference type="EMBL" id="LHPM01000012">
    <property type="protein sequence ID" value="OAL66621.1"/>
    <property type="molecule type" value="Genomic_DNA"/>
</dbReference>
<feature type="region of interest" description="Disordered" evidence="1">
    <location>
        <begin position="18"/>
        <end position="39"/>
    </location>
</feature>
<evidence type="ECO:0000313" key="4">
    <source>
        <dbReference type="Proteomes" id="UP000243015"/>
    </source>
</evidence>
<keyword evidence="3" id="KW-0808">Transferase</keyword>
<evidence type="ECO:0000313" key="3">
    <source>
        <dbReference type="EMBL" id="OAL66621.1"/>
    </source>
</evidence>
<dbReference type="Proteomes" id="UP000243015">
    <property type="component" value="Unassembled WGS sequence"/>
</dbReference>
<accession>A0A178F2V1</accession>
<evidence type="ECO:0000256" key="2">
    <source>
        <dbReference type="SAM" id="Phobius"/>
    </source>
</evidence>
<keyword evidence="2" id="KW-0472">Membrane</keyword>
<name>A0A178F2V1_TRIRU</name>
<keyword evidence="2" id="KW-1133">Transmembrane helix</keyword>
<sequence>MRQPVEVHERRAWPCSVVQRRASSTSQRARRQASRTAGKGLDLMPAASPALALALALALLLTLLLRITYVHHSSCSMPLAELLLDASRD</sequence>
<keyword evidence="3" id="KW-0418">Kinase</keyword>
<organism evidence="3 4">
    <name type="scientific">Trichophyton rubrum</name>
    <name type="common">Athlete's foot fungus</name>
    <name type="synonym">Epidermophyton rubrum</name>
    <dbReference type="NCBI Taxonomy" id="5551"/>
    <lineage>
        <taxon>Eukaryota</taxon>
        <taxon>Fungi</taxon>
        <taxon>Dikarya</taxon>
        <taxon>Ascomycota</taxon>
        <taxon>Pezizomycotina</taxon>
        <taxon>Eurotiomycetes</taxon>
        <taxon>Eurotiomycetidae</taxon>
        <taxon>Onygenales</taxon>
        <taxon>Arthrodermataceae</taxon>
        <taxon>Trichophyton</taxon>
    </lineage>
</organism>
<proteinExistence type="predicted"/>
<evidence type="ECO:0000256" key="1">
    <source>
        <dbReference type="SAM" id="MobiDB-lite"/>
    </source>
</evidence>
<gene>
    <name evidence="3" type="ORF">A7C99_2009</name>
</gene>
<keyword evidence="3" id="KW-0723">Serine/threonine-protein kinase</keyword>
<reference evidence="3 4" key="1">
    <citation type="submission" date="2016-05" db="EMBL/GenBank/DDBJ databases">
        <title>Genome sequencing of Trichophyton rubrum CMCC(F)T1i isolated from hair.</title>
        <authorList>
            <person name="Zhan P."/>
            <person name="Tao Y."/>
            <person name="Liu W."/>
        </authorList>
    </citation>
    <scope>NUCLEOTIDE SEQUENCE [LARGE SCALE GENOMIC DNA]</scope>
    <source>
        <strain evidence="4">CMCC(F)T1i</strain>
    </source>
</reference>
<keyword evidence="2" id="KW-0812">Transmembrane</keyword>
<feature type="transmembrane region" description="Helical" evidence="2">
    <location>
        <begin position="50"/>
        <end position="69"/>
    </location>
</feature>
<protein>
    <submittedName>
        <fullName evidence="3">Serine/threonine protein kinase</fullName>
    </submittedName>
</protein>
<comment type="caution">
    <text evidence="3">The sequence shown here is derived from an EMBL/GenBank/DDBJ whole genome shotgun (WGS) entry which is preliminary data.</text>
</comment>